<dbReference type="AlphaFoldDB" id="A0A933LQN8"/>
<gene>
    <name evidence="1" type="ORF">HY730_08200</name>
</gene>
<dbReference type="Pfam" id="PF07021">
    <property type="entry name" value="MetW"/>
    <property type="match status" value="1"/>
</dbReference>
<evidence type="ECO:0000313" key="2">
    <source>
        <dbReference type="Proteomes" id="UP000772181"/>
    </source>
</evidence>
<accession>A0A933LQN8</accession>
<dbReference type="GO" id="GO:0008168">
    <property type="term" value="F:methyltransferase activity"/>
    <property type="evidence" value="ECO:0007669"/>
    <property type="project" value="UniProtKB-KW"/>
</dbReference>
<dbReference type="SUPFAM" id="SSF53335">
    <property type="entry name" value="S-adenosyl-L-methionine-dependent methyltransferases"/>
    <property type="match status" value="1"/>
</dbReference>
<dbReference type="Gene3D" id="3.40.50.150">
    <property type="entry name" value="Vaccinia Virus protein VP39"/>
    <property type="match status" value="1"/>
</dbReference>
<dbReference type="InterPro" id="IPR010743">
    <property type="entry name" value="Methionine_synth_MetW"/>
</dbReference>
<comment type="caution">
    <text evidence="1">The sequence shown here is derived from an EMBL/GenBank/DDBJ whole genome shotgun (WGS) entry which is preliminary data.</text>
</comment>
<sequence length="199" mass="22199">MTVPENYRIIETFVEPGSNVLDLGCGNGDLLAYLVDRRKIKPTGIEISMAGVLSCVSKGLMVYQGDIDEGLKDYSDNYFDFVCLNSTLEYVHNASLVLKEMVRVGRKAIISITNYSSLSGRLRFLFRGKLFGNQLLNGNSGDSPIFSIISFEDFKEFCNLNGYKIEGEIHTKSLPGFLLTLYPTLLSEQAIFLFSKESS</sequence>
<organism evidence="1 2">
    <name type="scientific">Tectimicrobiota bacterium</name>
    <dbReference type="NCBI Taxonomy" id="2528274"/>
    <lineage>
        <taxon>Bacteria</taxon>
        <taxon>Pseudomonadati</taxon>
        <taxon>Nitrospinota/Tectimicrobiota group</taxon>
        <taxon>Candidatus Tectimicrobiota</taxon>
    </lineage>
</organism>
<protein>
    <submittedName>
        <fullName evidence="1">Methyltransferase domain-containing protein</fullName>
    </submittedName>
</protein>
<dbReference type="Proteomes" id="UP000772181">
    <property type="component" value="Unassembled WGS sequence"/>
</dbReference>
<keyword evidence="1" id="KW-0808">Transferase</keyword>
<dbReference type="EMBL" id="JACQWF010000362">
    <property type="protein sequence ID" value="MBI4596340.1"/>
    <property type="molecule type" value="Genomic_DNA"/>
</dbReference>
<proteinExistence type="predicted"/>
<evidence type="ECO:0000313" key="1">
    <source>
        <dbReference type="EMBL" id="MBI4596340.1"/>
    </source>
</evidence>
<keyword evidence="1" id="KW-0489">Methyltransferase</keyword>
<name>A0A933LQN8_UNCTE</name>
<dbReference type="CDD" id="cd02440">
    <property type="entry name" value="AdoMet_MTases"/>
    <property type="match status" value="1"/>
</dbReference>
<dbReference type="InterPro" id="IPR029063">
    <property type="entry name" value="SAM-dependent_MTases_sf"/>
</dbReference>
<reference evidence="1" key="1">
    <citation type="submission" date="2020-07" db="EMBL/GenBank/DDBJ databases">
        <title>Huge and variable diversity of episymbiotic CPR bacteria and DPANN archaea in groundwater ecosystems.</title>
        <authorList>
            <person name="He C.Y."/>
            <person name="Keren R."/>
            <person name="Whittaker M."/>
            <person name="Farag I.F."/>
            <person name="Doudna J."/>
            <person name="Cate J.H.D."/>
            <person name="Banfield J.F."/>
        </authorList>
    </citation>
    <scope>NUCLEOTIDE SEQUENCE</scope>
    <source>
        <strain evidence="1">NC_groundwater_1482_Ag_S-0.65um_47_24</strain>
    </source>
</reference>
<dbReference type="GO" id="GO:0032259">
    <property type="term" value="P:methylation"/>
    <property type="evidence" value="ECO:0007669"/>
    <property type="project" value="UniProtKB-KW"/>
</dbReference>